<dbReference type="EMBL" id="QGDC01000005">
    <property type="protein sequence ID" value="RCH54859.1"/>
    <property type="molecule type" value="Genomic_DNA"/>
</dbReference>
<dbReference type="OrthoDB" id="652886at2"/>
<dbReference type="InterPro" id="IPR025975">
    <property type="entry name" value="Polysacc_lyase"/>
</dbReference>
<accession>A0A367GN13</accession>
<reference evidence="1 2" key="1">
    <citation type="submission" date="2018-05" db="EMBL/GenBank/DDBJ databases">
        <title>Mucilaginibacter hurinus sp. nov., isolated from briquette warehouse soil.</title>
        <authorList>
            <person name="Choi L."/>
        </authorList>
    </citation>
    <scope>NUCLEOTIDE SEQUENCE [LARGE SCALE GENOMIC DNA]</scope>
    <source>
        <strain evidence="1 2">ZR32</strain>
    </source>
</reference>
<organism evidence="1 2">
    <name type="scientific">Mucilaginibacter hurinus</name>
    <dbReference type="NCBI Taxonomy" id="2201324"/>
    <lineage>
        <taxon>Bacteria</taxon>
        <taxon>Pseudomonadati</taxon>
        <taxon>Bacteroidota</taxon>
        <taxon>Sphingobacteriia</taxon>
        <taxon>Sphingobacteriales</taxon>
        <taxon>Sphingobacteriaceae</taxon>
        <taxon>Mucilaginibacter</taxon>
    </lineage>
</organism>
<protein>
    <submittedName>
        <fullName evidence="1">Uncharacterized protein</fullName>
    </submittedName>
</protein>
<evidence type="ECO:0000313" key="1">
    <source>
        <dbReference type="EMBL" id="RCH54859.1"/>
    </source>
</evidence>
<dbReference type="RefSeq" id="WP_114005185.1">
    <property type="nucleotide sequence ID" value="NZ_QGDC01000005.1"/>
</dbReference>
<proteinExistence type="predicted"/>
<evidence type="ECO:0000313" key="2">
    <source>
        <dbReference type="Proteomes" id="UP000253209"/>
    </source>
</evidence>
<dbReference type="Gene3D" id="2.60.120.200">
    <property type="match status" value="1"/>
</dbReference>
<name>A0A367GN13_9SPHI</name>
<sequence>MLIKFRFIILILIAPIAGFSQRLGLIKTADFADGKLSGIPFSAQLNESYAAVIKSDTVRFPGSKSLRLEMRYQDYSLLKRRAEYADSLIKQGERWYGLSIFTPKTYVADTVPEILTQFHAKDQSDPFNSPNVALQVKNGRYSIRVAWSTDGITKSTFFHMMAGL</sequence>
<dbReference type="Proteomes" id="UP000253209">
    <property type="component" value="Unassembled WGS sequence"/>
</dbReference>
<comment type="caution">
    <text evidence="1">The sequence shown here is derived from an EMBL/GenBank/DDBJ whole genome shotgun (WGS) entry which is preliminary data.</text>
</comment>
<gene>
    <name evidence="1" type="ORF">DJ568_10285</name>
</gene>
<dbReference type="Pfam" id="PF14099">
    <property type="entry name" value="Polysacc_lyase"/>
    <property type="match status" value="1"/>
</dbReference>
<dbReference type="AlphaFoldDB" id="A0A367GN13"/>
<keyword evidence="2" id="KW-1185">Reference proteome</keyword>